<evidence type="ECO:0000313" key="6">
    <source>
        <dbReference type="Proteomes" id="UP001300502"/>
    </source>
</evidence>
<evidence type="ECO:0000256" key="2">
    <source>
        <dbReference type="ARBA" id="ARBA00007331"/>
    </source>
</evidence>
<comment type="similarity">
    <text evidence="2">Belongs to the eukaryotic/archaeal RNase P protein component 3 family.</text>
</comment>
<sequence length="308" mass="35339">MFVDLNVVQCDKDTVKNQTLMQRLQQLGYDSFAFNKYIRGRVKRETAPKIAKIDSPQGPVDHSLLRPQCSTTNGRKLQQLSRATFIIEQQDDVHMLNASNPLLRDYDIIAVQPTTEKLLQQCLQFDIDIVTLALNERLPFYLKVPQVNVMKSKNIKFEICYSYLLEPCSIRQTAIANISSLMKTLKPELIVISSGTQDPTKLKSPYDVMHMAFFWDMMEHHARHAIAEIPCQTIRNARSRHNTFKGAVEVVQDSSKSSWQFKALENRKGTMAQDEETNSCAVAKKKRSLENINTEEKEQTTSQKKIKQ</sequence>
<dbReference type="Gene3D" id="3.20.20.140">
    <property type="entry name" value="Metal-dependent hydrolases"/>
    <property type="match status" value="1"/>
</dbReference>
<dbReference type="GO" id="GO:0003723">
    <property type="term" value="F:RNA binding"/>
    <property type="evidence" value="ECO:0007669"/>
    <property type="project" value="TreeGrafter"/>
</dbReference>
<reference evidence="5 6" key="1">
    <citation type="submission" date="2022-07" db="EMBL/GenBank/DDBJ databases">
        <title>Genome-wide signatures of adaptation to extreme environments.</title>
        <authorList>
            <person name="Cho C.H."/>
            <person name="Yoon H.S."/>
        </authorList>
    </citation>
    <scope>NUCLEOTIDE SEQUENCE [LARGE SCALE GENOMIC DNA]</scope>
    <source>
        <strain evidence="5 6">108.79 E11</strain>
    </source>
</reference>
<dbReference type="PANTHER" id="PTHR13031">
    <property type="entry name" value="RIBONUCLEASE P SUBUNIT P30"/>
    <property type="match status" value="1"/>
</dbReference>
<accession>A0AAV9IIF2</accession>
<comment type="caution">
    <text evidence="5">The sequence shown here is derived from an EMBL/GenBank/DDBJ whole genome shotgun (WGS) entry which is preliminary data.</text>
</comment>
<keyword evidence="6" id="KW-1185">Reference proteome</keyword>
<dbReference type="GO" id="GO:0005655">
    <property type="term" value="C:nucleolar ribonuclease P complex"/>
    <property type="evidence" value="ECO:0007669"/>
    <property type="project" value="TreeGrafter"/>
</dbReference>
<dbReference type="PANTHER" id="PTHR13031:SF0">
    <property type="entry name" value="RIBONUCLEASE P PROTEIN SUBUNIT P30"/>
    <property type="match status" value="1"/>
</dbReference>
<feature type="region of interest" description="Disordered" evidence="4">
    <location>
        <begin position="268"/>
        <end position="308"/>
    </location>
</feature>
<dbReference type="SUPFAM" id="SSF89550">
    <property type="entry name" value="PHP domain-like"/>
    <property type="match status" value="1"/>
</dbReference>
<evidence type="ECO:0000256" key="4">
    <source>
        <dbReference type="SAM" id="MobiDB-lite"/>
    </source>
</evidence>
<proteinExistence type="inferred from homology"/>
<keyword evidence="3" id="KW-0819">tRNA processing</keyword>
<comment type="subcellular location">
    <subcellularLocation>
        <location evidence="1">Nucleus</location>
    </subcellularLocation>
</comment>
<evidence type="ECO:0000256" key="1">
    <source>
        <dbReference type="ARBA" id="ARBA00004123"/>
    </source>
</evidence>
<protein>
    <submittedName>
        <fullName evidence="5">Uncharacterized protein</fullName>
    </submittedName>
</protein>
<dbReference type="Proteomes" id="UP001300502">
    <property type="component" value="Unassembled WGS sequence"/>
</dbReference>
<evidence type="ECO:0000313" key="5">
    <source>
        <dbReference type="EMBL" id="KAK4527132.1"/>
    </source>
</evidence>
<dbReference type="InterPro" id="IPR016195">
    <property type="entry name" value="Pol/histidinol_Pase-like"/>
</dbReference>
<dbReference type="GO" id="GO:0008033">
    <property type="term" value="P:tRNA processing"/>
    <property type="evidence" value="ECO:0007669"/>
    <property type="project" value="UniProtKB-KW"/>
</dbReference>
<name>A0AAV9IIF2_9RHOD</name>
<evidence type="ECO:0000256" key="3">
    <source>
        <dbReference type="ARBA" id="ARBA00022694"/>
    </source>
</evidence>
<dbReference type="AlphaFoldDB" id="A0AAV9IIF2"/>
<dbReference type="Pfam" id="PF01876">
    <property type="entry name" value="RNase_P_p30"/>
    <property type="match status" value="1"/>
</dbReference>
<organism evidence="5 6">
    <name type="scientific">Galdieria yellowstonensis</name>
    <dbReference type="NCBI Taxonomy" id="3028027"/>
    <lineage>
        <taxon>Eukaryota</taxon>
        <taxon>Rhodophyta</taxon>
        <taxon>Bangiophyceae</taxon>
        <taxon>Galdieriales</taxon>
        <taxon>Galdieriaceae</taxon>
        <taxon>Galdieria</taxon>
    </lineage>
</organism>
<gene>
    <name evidence="5" type="ORF">GAYE_SCF35G5054</name>
</gene>
<dbReference type="InterPro" id="IPR002738">
    <property type="entry name" value="RNase_P_p30"/>
</dbReference>
<dbReference type="EMBL" id="JANCYU010000048">
    <property type="protein sequence ID" value="KAK4527132.1"/>
    <property type="molecule type" value="Genomic_DNA"/>
</dbReference>